<feature type="region of interest" description="Disordered" evidence="1">
    <location>
        <begin position="257"/>
        <end position="346"/>
    </location>
</feature>
<evidence type="ECO:0000256" key="1">
    <source>
        <dbReference type="SAM" id="MobiDB-lite"/>
    </source>
</evidence>
<organism evidence="2 3">
    <name type="scientific">Dissostichus eleginoides</name>
    <name type="common">Patagonian toothfish</name>
    <name type="synonym">Dissostichus amissus</name>
    <dbReference type="NCBI Taxonomy" id="100907"/>
    <lineage>
        <taxon>Eukaryota</taxon>
        <taxon>Metazoa</taxon>
        <taxon>Chordata</taxon>
        <taxon>Craniata</taxon>
        <taxon>Vertebrata</taxon>
        <taxon>Euteleostomi</taxon>
        <taxon>Actinopterygii</taxon>
        <taxon>Neopterygii</taxon>
        <taxon>Teleostei</taxon>
        <taxon>Neoteleostei</taxon>
        <taxon>Acanthomorphata</taxon>
        <taxon>Eupercaria</taxon>
        <taxon>Perciformes</taxon>
        <taxon>Notothenioidei</taxon>
        <taxon>Nototheniidae</taxon>
        <taxon>Dissostichus</taxon>
    </lineage>
</organism>
<feature type="compositionally biased region" description="Basic and acidic residues" evidence="1">
    <location>
        <begin position="1"/>
        <end position="15"/>
    </location>
</feature>
<feature type="region of interest" description="Disordered" evidence="1">
    <location>
        <begin position="400"/>
        <end position="440"/>
    </location>
</feature>
<dbReference type="InterPro" id="IPR046369">
    <property type="entry name" value="MAML1-3"/>
</dbReference>
<dbReference type="PANTHER" id="PTHR15692">
    <property type="entry name" value="MASTERMIND-LIKE"/>
    <property type="match status" value="1"/>
</dbReference>
<feature type="compositionally biased region" description="Basic and acidic residues" evidence="1">
    <location>
        <begin position="158"/>
        <end position="167"/>
    </location>
</feature>
<gene>
    <name evidence="2" type="ORF">KUDE01_011773</name>
</gene>
<feature type="compositionally biased region" description="Polar residues" evidence="1">
    <location>
        <begin position="286"/>
        <end position="295"/>
    </location>
</feature>
<protein>
    <submittedName>
        <fullName evidence="2">Mastermind-like protein 1</fullName>
    </submittedName>
</protein>
<evidence type="ECO:0000313" key="3">
    <source>
        <dbReference type="Proteomes" id="UP001228049"/>
    </source>
</evidence>
<accession>A0AAD9CPC0</accession>
<feature type="compositionally biased region" description="Gly residues" evidence="1">
    <location>
        <begin position="60"/>
        <end position="75"/>
    </location>
</feature>
<dbReference type="AlphaFoldDB" id="A0AAD9CPC0"/>
<dbReference type="Proteomes" id="UP001228049">
    <property type="component" value="Unassembled WGS sequence"/>
</dbReference>
<dbReference type="GO" id="GO:0003713">
    <property type="term" value="F:transcription coactivator activity"/>
    <property type="evidence" value="ECO:0007669"/>
    <property type="project" value="InterPro"/>
</dbReference>
<feature type="compositionally biased region" description="Low complexity" evidence="1">
    <location>
        <begin position="76"/>
        <end position="90"/>
    </location>
</feature>
<comment type="caution">
    <text evidence="2">The sequence shown here is derived from an EMBL/GenBank/DDBJ whole genome shotgun (WGS) entry which is preliminary data.</text>
</comment>
<feature type="region of interest" description="Disordered" evidence="1">
    <location>
        <begin position="360"/>
        <end position="381"/>
    </location>
</feature>
<dbReference type="GO" id="GO:0007221">
    <property type="term" value="P:positive regulation of transcription of Notch receptor target"/>
    <property type="evidence" value="ECO:0007669"/>
    <property type="project" value="InterPro"/>
</dbReference>
<name>A0AAD9CPC0_DISEL</name>
<dbReference type="GO" id="GO:0005654">
    <property type="term" value="C:nucleoplasm"/>
    <property type="evidence" value="ECO:0007669"/>
    <property type="project" value="TreeGrafter"/>
</dbReference>
<keyword evidence="3" id="KW-1185">Reference proteome</keyword>
<dbReference type="PANTHER" id="PTHR15692:SF19">
    <property type="entry name" value="MASTERMIND-LIKE PROTEIN 1"/>
    <property type="match status" value="1"/>
</dbReference>
<evidence type="ECO:0000313" key="2">
    <source>
        <dbReference type="EMBL" id="KAK1904591.1"/>
    </source>
</evidence>
<feature type="compositionally biased region" description="Low complexity" evidence="1">
    <location>
        <begin position="418"/>
        <end position="440"/>
    </location>
</feature>
<proteinExistence type="predicted"/>
<reference evidence="2" key="1">
    <citation type="submission" date="2023-04" db="EMBL/GenBank/DDBJ databases">
        <title>Chromosome-level genome of Chaenocephalus aceratus.</title>
        <authorList>
            <person name="Park H."/>
        </authorList>
    </citation>
    <scope>NUCLEOTIDE SEQUENCE</scope>
    <source>
        <strain evidence="2">DE</strain>
        <tissue evidence="2">Muscle</tissue>
    </source>
</reference>
<feature type="compositionally biased region" description="Low complexity" evidence="1">
    <location>
        <begin position="146"/>
        <end position="156"/>
    </location>
</feature>
<dbReference type="EMBL" id="JASDAP010000004">
    <property type="protein sequence ID" value="KAK1904591.1"/>
    <property type="molecule type" value="Genomic_DNA"/>
</dbReference>
<feature type="compositionally biased region" description="Low complexity" evidence="1">
    <location>
        <begin position="50"/>
        <end position="59"/>
    </location>
</feature>
<feature type="compositionally biased region" description="Low complexity" evidence="1">
    <location>
        <begin position="16"/>
        <end position="29"/>
    </location>
</feature>
<feature type="region of interest" description="Disordered" evidence="1">
    <location>
        <begin position="1"/>
        <end position="167"/>
    </location>
</feature>
<sequence length="525" mass="56246">MMADFLREPLRHRDAGAAGARAPADLQPAPDVYRRKRSGPTSTGSPRAVPGAEGAAGRSEGPGGGQRVQGGGGGEHQAAGESGGSAAEQSRNSTLIALQETVKRKLESAGSPGNGFSDGFPPNKKACLDNTGSPLDSKLGLSDVLNANGNHGNNNNTDPRDPTDFHRKEMKQEPDDMLPIMPPSGNNNSLFPDLNLNEQEWTELMEELNCSVAYEDIQDILNDGFEDRKDPLEIGGGASLLPPDLVNVKTEFSPSSVAFEQDSPVAPDGPPSQSPLGGAFGLDKPSSPSLYQQDFNPGAQKQLLMPPQQPNKGPQKAGYMSGPQIPNMMGHQVSGSPLGHPAPPGAQVTAAMLNYSNTKPLSHFEAAPGPPRPQNTQKGRRVPAELQSLCFGSVGQAVLQQRRRDQNSYAAPPPAPGNNPAMSSSSSSGVPPGNHGNTGAYLSSQVVLKQQQHQQILEQQKQQYLQRQLLMAEQRMLSNTQSHRVVSETLHALTDEVSMMKWFQHVELTLHFIRFLSTNRPLFLL</sequence>